<sequence length="711" mass="77504">MAKCEEGLGISLSQLDQHPELLLPSAKNHHYDSDDDDHHDASHFHAPMGSATEHKSSPLSSTQGNDHKAKHVSKKSKKNMKPGRSGVVMAPPLVKLVKASTTAAAKQHTPATPSSPPSPLASSALDQAAKQDDADAAAKATGATDEGTKLSDGDHSAAEQPLEADADANNDGAVDPVDASDFKFLRVIGCGGYGKVFQVRKRTGRDEGTIYAAKVLKKASVMTKKKDIAHALAERSILEKIDFPFIVGLKYAFQTDERLYLIMPYLGGGELFGVLDSEGFLLEEEARVYIAELVLALEHLHSHGVIYRDLKPENIMLTSDGHIKLTDFGMCKQLEAKNVKTNTFCGTLEYMAPEVITAEGHNCAADWWSLGALTYDILAGRPPFTHPNRKKLVDNILYVRVQYHKTFTSRAKSFIRMFLRRNPDQRVINTDRIKGHVFFSGLDFDDVLHKRVSPPFVPTLADDTDHKYFSKEFTDCPVCHSPAPPVQCDVFADFNYVAGKDGRNLLTERPRRPEDEPGFARVEKTVHSADLSVGLSTLELNADGSAKLREEMLDAEAVASQTALLPIEEQDAEPALVPAEDDDADAANAAEHQAQAQHPAQQAQEPGAEEQQQQQQEEQAQQEEDGVPLSDAYLGVLQPAHTPTTKSPTSASTSSPPSSKEADKDTTTKKFVNSLAAALNKVRAKHGPQQQQNQNQQQQSPSTPASPATQK</sequence>
<dbReference type="InterPro" id="IPR008271">
    <property type="entry name" value="Ser/Thr_kinase_AS"/>
</dbReference>
<dbReference type="FunFam" id="1.10.510.10:FF:000008">
    <property type="entry name" value="Non-specific serine/threonine protein kinase"/>
    <property type="match status" value="1"/>
</dbReference>
<dbReference type="Gene3D" id="3.30.200.20">
    <property type="entry name" value="Phosphorylase Kinase, domain 1"/>
    <property type="match status" value="1"/>
</dbReference>
<feature type="compositionally biased region" description="Low complexity" evidence="8">
    <location>
        <begin position="639"/>
        <end position="659"/>
    </location>
</feature>
<evidence type="ECO:0000313" key="11">
    <source>
        <dbReference type="EMBL" id="EGD73155.1"/>
    </source>
</evidence>
<dbReference type="PROSITE" id="PS00107">
    <property type="entry name" value="PROTEIN_KINASE_ATP"/>
    <property type="match status" value="1"/>
</dbReference>
<dbReference type="Proteomes" id="UP000007799">
    <property type="component" value="Unassembled WGS sequence"/>
</dbReference>
<feature type="region of interest" description="Disordered" evidence="8">
    <location>
        <begin position="21"/>
        <end position="157"/>
    </location>
</feature>
<proteinExistence type="predicted"/>
<feature type="compositionally biased region" description="Basic residues" evidence="8">
    <location>
        <begin position="68"/>
        <end position="81"/>
    </location>
</feature>
<accession>F2U8V2</accession>
<evidence type="ECO:0000256" key="1">
    <source>
        <dbReference type="ARBA" id="ARBA00022527"/>
    </source>
</evidence>
<dbReference type="Pfam" id="PF00069">
    <property type="entry name" value="Pkinase"/>
    <property type="match status" value="1"/>
</dbReference>
<evidence type="ECO:0000313" key="12">
    <source>
        <dbReference type="Proteomes" id="UP000007799"/>
    </source>
</evidence>
<gene>
    <name evidence="11" type="ORF">PTSG_12221</name>
</gene>
<feature type="domain" description="AGC-kinase C-terminal" evidence="10">
    <location>
        <begin position="440"/>
        <end position="506"/>
    </location>
</feature>
<feature type="domain" description="Protein kinase" evidence="9">
    <location>
        <begin position="182"/>
        <end position="439"/>
    </location>
</feature>
<dbReference type="PROSITE" id="PS00108">
    <property type="entry name" value="PROTEIN_KINASE_ST"/>
    <property type="match status" value="1"/>
</dbReference>
<dbReference type="InterPro" id="IPR017441">
    <property type="entry name" value="Protein_kinase_ATP_BS"/>
</dbReference>
<dbReference type="eggNOG" id="KOG0598">
    <property type="taxonomic scope" value="Eukaryota"/>
</dbReference>
<dbReference type="SMART" id="SM00133">
    <property type="entry name" value="S_TK_X"/>
    <property type="match status" value="1"/>
</dbReference>
<dbReference type="OrthoDB" id="63267at2759"/>
<keyword evidence="6 7" id="KW-0067">ATP-binding</keyword>
<evidence type="ECO:0000256" key="8">
    <source>
        <dbReference type="SAM" id="MobiDB-lite"/>
    </source>
</evidence>
<evidence type="ECO:0000256" key="7">
    <source>
        <dbReference type="PROSITE-ProRule" id="PRU10141"/>
    </source>
</evidence>
<keyword evidence="4 7" id="KW-0547">Nucleotide-binding</keyword>
<evidence type="ECO:0000259" key="10">
    <source>
        <dbReference type="PROSITE" id="PS51285"/>
    </source>
</evidence>
<dbReference type="RefSeq" id="XP_004994186.1">
    <property type="nucleotide sequence ID" value="XM_004994129.1"/>
</dbReference>
<feature type="region of interest" description="Disordered" evidence="8">
    <location>
        <begin position="583"/>
        <end position="711"/>
    </location>
</feature>
<dbReference type="AlphaFoldDB" id="F2U8V2"/>
<dbReference type="GO" id="GO:0004674">
    <property type="term" value="F:protein serine/threonine kinase activity"/>
    <property type="evidence" value="ECO:0007669"/>
    <property type="project" value="UniProtKB-KW"/>
</dbReference>
<dbReference type="OMA" id="WAPASIC"/>
<dbReference type="SMART" id="SM00220">
    <property type="entry name" value="S_TKc"/>
    <property type="match status" value="1"/>
</dbReference>
<evidence type="ECO:0000256" key="6">
    <source>
        <dbReference type="ARBA" id="ARBA00022840"/>
    </source>
</evidence>
<evidence type="ECO:0000256" key="4">
    <source>
        <dbReference type="ARBA" id="ARBA00022741"/>
    </source>
</evidence>
<protein>
    <submittedName>
        <fullName evidence="11">AGC/RSK/P70 protein kinase</fullName>
    </submittedName>
</protein>
<feature type="compositionally biased region" description="Low complexity" evidence="8">
    <location>
        <begin position="688"/>
        <end position="711"/>
    </location>
</feature>
<feature type="compositionally biased region" description="Basic and acidic residues" evidence="8">
    <location>
        <begin position="29"/>
        <end position="43"/>
    </location>
</feature>
<dbReference type="Gene3D" id="1.10.510.10">
    <property type="entry name" value="Transferase(Phosphotransferase) domain 1"/>
    <property type="match status" value="1"/>
</dbReference>
<feature type="compositionally biased region" description="Basic and acidic residues" evidence="8">
    <location>
        <begin position="146"/>
        <end position="157"/>
    </location>
</feature>
<dbReference type="STRING" id="946362.F2U8V2"/>
<reference evidence="11" key="1">
    <citation type="submission" date="2009-08" db="EMBL/GenBank/DDBJ databases">
        <title>Annotation of Salpingoeca rosetta.</title>
        <authorList>
            <consortium name="The Broad Institute Genome Sequencing Platform"/>
            <person name="Russ C."/>
            <person name="Cuomo C."/>
            <person name="Burger G."/>
            <person name="Gray M.W."/>
            <person name="Holland P.W.H."/>
            <person name="King N."/>
            <person name="Lang F.B.F."/>
            <person name="Roger A.J."/>
            <person name="Ruiz-Trillo I."/>
            <person name="Young S.K."/>
            <person name="Zeng Q."/>
            <person name="Gargeya S."/>
            <person name="Alvarado L."/>
            <person name="Berlin A."/>
            <person name="Chapman S.B."/>
            <person name="Chen Z."/>
            <person name="Freedman E."/>
            <person name="Gellesch M."/>
            <person name="Goldberg J."/>
            <person name="Griggs A."/>
            <person name="Gujja S."/>
            <person name="Heilman E."/>
            <person name="Heiman D."/>
            <person name="Howarth C."/>
            <person name="Mehta T."/>
            <person name="Neiman D."/>
            <person name="Pearson M."/>
            <person name="Roberts A."/>
            <person name="Saif S."/>
            <person name="Shea T."/>
            <person name="Shenoy N."/>
            <person name="Sisk P."/>
            <person name="Stolte C."/>
            <person name="Sykes S."/>
            <person name="White J."/>
            <person name="Yandava C."/>
            <person name="Haas B."/>
            <person name="Nusbaum C."/>
            <person name="Birren B."/>
        </authorList>
    </citation>
    <scope>NUCLEOTIDE SEQUENCE [LARGE SCALE GENOMIC DNA]</scope>
    <source>
        <strain evidence="11">ATCC 50818</strain>
    </source>
</reference>
<evidence type="ECO:0000256" key="2">
    <source>
        <dbReference type="ARBA" id="ARBA00022553"/>
    </source>
</evidence>
<dbReference type="PROSITE" id="PS51285">
    <property type="entry name" value="AGC_KINASE_CTER"/>
    <property type="match status" value="1"/>
</dbReference>
<dbReference type="GO" id="GO:0005524">
    <property type="term" value="F:ATP binding"/>
    <property type="evidence" value="ECO:0007669"/>
    <property type="project" value="UniProtKB-UniRule"/>
</dbReference>
<feature type="binding site" evidence="7">
    <location>
        <position position="214"/>
    </location>
    <ligand>
        <name>ATP</name>
        <dbReference type="ChEBI" id="CHEBI:30616"/>
    </ligand>
</feature>
<feature type="compositionally biased region" description="Low complexity" evidence="8">
    <location>
        <begin position="586"/>
        <end position="619"/>
    </location>
</feature>
<dbReference type="InParanoid" id="F2U8V2"/>
<dbReference type="InterPro" id="IPR000961">
    <property type="entry name" value="AGC-kinase_C"/>
</dbReference>
<keyword evidence="1" id="KW-0723">Serine/threonine-protein kinase</keyword>
<evidence type="ECO:0000256" key="3">
    <source>
        <dbReference type="ARBA" id="ARBA00022679"/>
    </source>
</evidence>
<dbReference type="SUPFAM" id="SSF56112">
    <property type="entry name" value="Protein kinase-like (PK-like)"/>
    <property type="match status" value="1"/>
</dbReference>
<dbReference type="EMBL" id="GL832965">
    <property type="protein sequence ID" value="EGD73155.1"/>
    <property type="molecule type" value="Genomic_DNA"/>
</dbReference>
<dbReference type="PROSITE" id="PS50011">
    <property type="entry name" value="PROTEIN_KINASE_DOM"/>
    <property type="match status" value="1"/>
</dbReference>
<dbReference type="InterPro" id="IPR000719">
    <property type="entry name" value="Prot_kinase_dom"/>
</dbReference>
<keyword evidence="5 11" id="KW-0418">Kinase</keyword>
<keyword evidence="2" id="KW-0597">Phosphoprotein</keyword>
<keyword evidence="3" id="KW-0808">Transferase</keyword>
<organism evidence="12">
    <name type="scientific">Salpingoeca rosetta (strain ATCC 50818 / BSB-021)</name>
    <dbReference type="NCBI Taxonomy" id="946362"/>
    <lineage>
        <taxon>Eukaryota</taxon>
        <taxon>Choanoflagellata</taxon>
        <taxon>Craspedida</taxon>
        <taxon>Salpingoecidae</taxon>
        <taxon>Salpingoeca</taxon>
    </lineage>
</organism>
<dbReference type="InterPro" id="IPR011009">
    <property type="entry name" value="Kinase-like_dom_sf"/>
</dbReference>
<dbReference type="PANTHER" id="PTHR24351">
    <property type="entry name" value="RIBOSOMAL PROTEIN S6 KINASE"/>
    <property type="match status" value="1"/>
</dbReference>
<evidence type="ECO:0000259" key="9">
    <source>
        <dbReference type="PROSITE" id="PS50011"/>
    </source>
</evidence>
<keyword evidence="12" id="KW-1185">Reference proteome</keyword>
<dbReference type="KEGG" id="sre:PTSG_12221"/>
<evidence type="ECO:0000256" key="5">
    <source>
        <dbReference type="ARBA" id="ARBA00022777"/>
    </source>
</evidence>
<name>F2U8V2_SALR5</name>
<dbReference type="GeneID" id="16074766"/>